<keyword evidence="1" id="KW-0812">Transmembrane</keyword>
<protein>
    <submittedName>
        <fullName evidence="3">Uncharacterized protein</fullName>
    </submittedName>
</protein>
<evidence type="ECO:0000256" key="2">
    <source>
        <dbReference type="SAM" id="SignalP"/>
    </source>
</evidence>
<dbReference type="Proteomes" id="UP000317648">
    <property type="component" value="Chromosome"/>
</dbReference>
<reference evidence="3 4" key="1">
    <citation type="submission" date="2019-02" db="EMBL/GenBank/DDBJ databases">
        <title>Deep-cultivation of Planctomycetes and their phenomic and genomic characterization uncovers novel biology.</title>
        <authorList>
            <person name="Wiegand S."/>
            <person name="Jogler M."/>
            <person name="Boedeker C."/>
            <person name="Pinto D."/>
            <person name="Vollmers J."/>
            <person name="Rivas-Marin E."/>
            <person name="Kohn T."/>
            <person name="Peeters S.H."/>
            <person name="Heuer A."/>
            <person name="Rast P."/>
            <person name="Oberbeckmann S."/>
            <person name="Bunk B."/>
            <person name="Jeske O."/>
            <person name="Meyerdierks A."/>
            <person name="Storesund J.E."/>
            <person name="Kallscheuer N."/>
            <person name="Luecker S."/>
            <person name="Lage O.M."/>
            <person name="Pohl T."/>
            <person name="Merkel B.J."/>
            <person name="Hornburger P."/>
            <person name="Mueller R.-W."/>
            <person name="Bruemmer F."/>
            <person name="Labrenz M."/>
            <person name="Spormann A.M."/>
            <person name="Op den Camp H."/>
            <person name="Overmann J."/>
            <person name="Amann R."/>
            <person name="Jetten M.S.M."/>
            <person name="Mascher T."/>
            <person name="Medema M.H."/>
            <person name="Devos D.P."/>
            <person name="Kaster A.-K."/>
            <person name="Ovreas L."/>
            <person name="Rohde M."/>
            <person name="Galperin M.Y."/>
            <person name="Jogler C."/>
        </authorList>
    </citation>
    <scope>NUCLEOTIDE SEQUENCE [LARGE SCALE GENOMIC DNA]</scope>
    <source>
        <strain evidence="3 4">Pla85_3_4</strain>
    </source>
</reference>
<keyword evidence="4" id="KW-1185">Reference proteome</keyword>
<dbReference type="AlphaFoldDB" id="A0A518DPC7"/>
<keyword evidence="1" id="KW-0472">Membrane</keyword>
<gene>
    <name evidence="3" type="ORF">Pla8534_14650</name>
</gene>
<evidence type="ECO:0000313" key="3">
    <source>
        <dbReference type="EMBL" id="QDU93684.1"/>
    </source>
</evidence>
<accession>A0A518DPC7</accession>
<feature type="chain" id="PRO_5022088265" evidence="2">
    <location>
        <begin position="34"/>
        <end position="754"/>
    </location>
</feature>
<evidence type="ECO:0000256" key="1">
    <source>
        <dbReference type="SAM" id="Phobius"/>
    </source>
</evidence>
<keyword evidence="2" id="KW-0732">Signal</keyword>
<feature type="signal peptide" evidence="2">
    <location>
        <begin position="1"/>
        <end position="33"/>
    </location>
</feature>
<sequence precursor="true">MSPSVRRLFWARFTACAIAAAIGASLCASSVLAAGGSLHVFPNSTRILHKLRLEVDTRWVEGNGYRPIRVKLLNYPPGPSKKDRKVTVRLVCSRYQNAQSVSQNLFLPAGSSEVVTDILVPQYRQWHDGLQLEVTEGSRRLEQLCAHDISGAMSEYDDNYTEVSPSVLFIDSRTPERAVRTQWISSGAWPEGFPYEHTLPNFRNVAAFFPYGNMYRTSQAIRSNNRSILTDIESAKKYHLLPMAELPSEWLGYTTLDMIFISLADTRLLQEQYPEKWDAICRWVSAGQTLMIYGVGDDFAALSEIDLSLGYDPPQENTWKDPDPTLYRSQVDALKPTTLKYSDFMPRYNSQGEQVEVSEIISARAAISPLPEALPFRLRRLQQGAVIAIASDDPFNLPPAVRGWLFNSLGSDYWMWRSRHGQSQIKANSFFGNLLIPGVGKAPVLSFACLITVFVIAVGPLNFFLVRRLKRPYLSLVTVPAAAVLVTVGLIGFALLTDGIGMRARVRSLTHIDQQRSQAVSWSRQTYYASLAPSGGLTYPATAAVYPIANPFTQSYDQNDSRKRSLLWTDQQQKLASGYITSRDAAQFLVVDARPTEHALEVVPHRDPKSAPDTKNRLGARIRKLLLRDKRGAYWQGENTADGDMVALTSTTAPLAQVEFQKLLKLVEPRQQQVQMGRSRNYYYRRYSNIDDEFPPASFETSVLERGLGIWNTSDPAELAPATYWAIVDDTPDAPLGARSPRQVLSLHVITGSW</sequence>
<organism evidence="3 4">
    <name type="scientific">Lignipirellula cremea</name>
    <dbReference type="NCBI Taxonomy" id="2528010"/>
    <lineage>
        <taxon>Bacteria</taxon>
        <taxon>Pseudomonadati</taxon>
        <taxon>Planctomycetota</taxon>
        <taxon>Planctomycetia</taxon>
        <taxon>Pirellulales</taxon>
        <taxon>Pirellulaceae</taxon>
        <taxon>Lignipirellula</taxon>
    </lineage>
</organism>
<dbReference type="KEGG" id="lcre:Pla8534_14650"/>
<name>A0A518DPC7_9BACT</name>
<keyword evidence="1" id="KW-1133">Transmembrane helix</keyword>
<dbReference type="EMBL" id="CP036433">
    <property type="protein sequence ID" value="QDU93684.1"/>
    <property type="molecule type" value="Genomic_DNA"/>
</dbReference>
<feature type="transmembrane region" description="Helical" evidence="1">
    <location>
        <begin position="473"/>
        <end position="496"/>
    </location>
</feature>
<evidence type="ECO:0000313" key="4">
    <source>
        <dbReference type="Proteomes" id="UP000317648"/>
    </source>
</evidence>
<proteinExistence type="predicted"/>
<feature type="transmembrane region" description="Helical" evidence="1">
    <location>
        <begin position="444"/>
        <end position="466"/>
    </location>
</feature>